<evidence type="ECO:0000313" key="3">
    <source>
        <dbReference type="EMBL" id="CAK9170091.1"/>
    </source>
</evidence>
<protein>
    <submittedName>
        <fullName evidence="2">Uncharacterized protein</fullName>
    </submittedName>
</protein>
<organism evidence="2 4">
    <name type="scientific">Ilex paraguariensis</name>
    <name type="common">yerba mate</name>
    <dbReference type="NCBI Taxonomy" id="185542"/>
    <lineage>
        <taxon>Eukaryota</taxon>
        <taxon>Viridiplantae</taxon>
        <taxon>Streptophyta</taxon>
        <taxon>Embryophyta</taxon>
        <taxon>Tracheophyta</taxon>
        <taxon>Spermatophyta</taxon>
        <taxon>Magnoliopsida</taxon>
        <taxon>eudicotyledons</taxon>
        <taxon>Gunneridae</taxon>
        <taxon>Pentapetalae</taxon>
        <taxon>asterids</taxon>
        <taxon>campanulids</taxon>
        <taxon>Aquifoliales</taxon>
        <taxon>Aquifoliaceae</taxon>
        <taxon>Ilex</taxon>
    </lineage>
</organism>
<evidence type="ECO:0000256" key="1">
    <source>
        <dbReference type="SAM" id="MobiDB-lite"/>
    </source>
</evidence>
<accession>A0ABC8RKS4</accession>
<reference evidence="2 4" key="1">
    <citation type="submission" date="2024-02" db="EMBL/GenBank/DDBJ databases">
        <authorList>
            <person name="Vignale AGUSTIN F."/>
            <person name="Sosa J E."/>
            <person name="Modenutti C."/>
        </authorList>
    </citation>
    <scope>NUCLEOTIDE SEQUENCE [LARGE SCALE GENOMIC DNA]</scope>
</reference>
<dbReference type="Proteomes" id="UP001642360">
    <property type="component" value="Unassembled WGS sequence"/>
</dbReference>
<dbReference type="EMBL" id="CAUOFW020005425">
    <property type="protein sequence ID" value="CAK9170091.1"/>
    <property type="molecule type" value="Genomic_DNA"/>
</dbReference>
<feature type="region of interest" description="Disordered" evidence="1">
    <location>
        <begin position="72"/>
        <end position="108"/>
    </location>
</feature>
<evidence type="ECO:0000313" key="2">
    <source>
        <dbReference type="EMBL" id="CAK9145565.1"/>
    </source>
</evidence>
<dbReference type="AlphaFoldDB" id="A0ABC8RKS4"/>
<feature type="compositionally biased region" description="Polar residues" evidence="1">
    <location>
        <begin position="72"/>
        <end position="94"/>
    </location>
</feature>
<evidence type="ECO:0000313" key="4">
    <source>
        <dbReference type="Proteomes" id="UP001642360"/>
    </source>
</evidence>
<dbReference type="EMBL" id="CAUOFW020001502">
    <property type="protein sequence ID" value="CAK9145565.1"/>
    <property type="molecule type" value="Genomic_DNA"/>
</dbReference>
<proteinExistence type="predicted"/>
<comment type="caution">
    <text evidence="2">The sequence shown here is derived from an EMBL/GenBank/DDBJ whole genome shotgun (WGS) entry which is preliminary data.</text>
</comment>
<keyword evidence="4" id="KW-1185">Reference proteome</keyword>
<name>A0ABC8RKS4_9AQUA</name>
<sequence length="172" mass="19279">MESKPQKIWKYSAGASSVNPQNLIIQSRVNVNLESPRQAVDSLSVAARQVLETGDYGKDVFSLSLNMLEENQSSPNLQVENPPSNIHQENQSVPHLQADNPPSNIHEDIPVEQNQENERQLDDAAQNQLEDSDQCQLEDVVQCQLNNAQDIREVETDESIKILRKGDHSGKK</sequence>
<gene>
    <name evidence="2" type="ORF">ILEXP_LOCUS13387</name>
    <name evidence="3" type="ORF">ILEXP_LOCUS39578</name>
</gene>